<reference evidence="8" key="2">
    <citation type="submission" date="2021-04" db="EMBL/GenBank/DDBJ databases">
        <authorList>
            <person name="Gilroy R."/>
        </authorList>
    </citation>
    <scope>NUCLEOTIDE SEQUENCE</scope>
    <source>
        <strain evidence="8">Gambia16-554</strain>
    </source>
</reference>
<keyword evidence="5 6" id="KW-0234">DNA repair</keyword>
<dbReference type="InterPro" id="IPR013849">
    <property type="entry name" value="DNA_helicase_Holl-junc_RuvA_I"/>
</dbReference>
<sequence>MYDYIKGSIEELNPAEAVIECGGIGYLLQISLNTYERLRDCHEAKVYVYHHIREDEETLYGFSDKEERRIFSLLVSVSGIGPNTARMVLSSLTADEVSTAIASGDVNRIKAVKGIGLKTAQKVIIELKDKIARGSSAQIDLTGSGTGANTAEACSALIMLGFTKSAVEKAVASIVRKEPGLTLEDIIKKALKIL</sequence>
<comment type="similarity">
    <text evidence="6">Belongs to the RuvA family.</text>
</comment>
<dbReference type="GO" id="GO:0009379">
    <property type="term" value="C:Holliday junction helicase complex"/>
    <property type="evidence" value="ECO:0007669"/>
    <property type="project" value="InterPro"/>
</dbReference>
<proteinExistence type="inferred from homology"/>
<evidence type="ECO:0000256" key="1">
    <source>
        <dbReference type="ARBA" id="ARBA00022490"/>
    </source>
</evidence>
<feature type="domain" description="Helix-hairpin-helix DNA-binding motif class 1" evidence="7">
    <location>
        <begin position="107"/>
        <end position="126"/>
    </location>
</feature>
<comment type="caution">
    <text evidence="8">The sequence shown here is derived from an EMBL/GenBank/DDBJ whole genome shotgun (WGS) entry which is preliminary data.</text>
</comment>
<evidence type="ECO:0000313" key="8">
    <source>
        <dbReference type="EMBL" id="HIZ85482.1"/>
    </source>
</evidence>
<keyword evidence="3 6" id="KW-0238">DNA-binding</keyword>
<evidence type="ECO:0000256" key="5">
    <source>
        <dbReference type="ARBA" id="ARBA00023204"/>
    </source>
</evidence>
<dbReference type="SMART" id="SM00278">
    <property type="entry name" value="HhH1"/>
    <property type="match status" value="2"/>
</dbReference>
<keyword evidence="1 6" id="KW-0963">Cytoplasm</keyword>
<dbReference type="InterPro" id="IPR036267">
    <property type="entry name" value="RuvA_C_sf"/>
</dbReference>
<keyword evidence="2 6" id="KW-0227">DNA damage</keyword>
<dbReference type="GO" id="GO:0006310">
    <property type="term" value="P:DNA recombination"/>
    <property type="evidence" value="ECO:0007669"/>
    <property type="project" value="UniProtKB-UniRule"/>
</dbReference>
<dbReference type="SUPFAM" id="SSF47781">
    <property type="entry name" value="RuvA domain 2-like"/>
    <property type="match status" value="1"/>
</dbReference>
<accession>A0A9D2GNT1</accession>
<comment type="subcellular location">
    <subcellularLocation>
        <location evidence="6">Cytoplasm</location>
    </subcellularLocation>
</comment>
<dbReference type="InterPro" id="IPR003583">
    <property type="entry name" value="Hlx-hairpin-Hlx_DNA-bd_motif"/>
</dbReference>
<feature type="domain" description="Helix-hairpin-helix DNA-binding motif class 1" evidence="7">
    <location>
        <begin position="72"/>
        <end position="91"/>
    </location>
</feature>
<dbReference type="Pfam" id="PF07499">
    <property type="entry name" value="RuvA_C"/>
    <property type="match status" value="1"/>
</dbReference>
<dbReference type="GO" id="GO:0005524">
    <property type="term" value="F:ATP binding"/>
    <property type="evidence" value="ECO:0007669"/>
    <property type="project" value="InterPro"/>
</dbReference>
<comment type="function">
    <text evidence="6">The RuvA-RuvB-RuvC complex processes Holliday junction (HJ) DNA during genetic recombination and DNA repair, while the RuvA-RuvB complex plays an important role in the rescue of blocked DNA replication forks via replication fork reversal (RFR). RuvA specifically binds to HJ cruciform DNA, conferring on it an open structure. The RuvB hexamer acts as an ATP-dependent pump, pulling dsDNA into and through the RuvAB complex. HJ branch migration allows RuvC to scan DNA until it finds its consensus sequence, where it cleaves and resolves the cruciform DNA.</text>
</comment>
<keyword evidence="4 6" id="KW-0233">DNA recombination</keyword>
<dbReference type="HAMAP" id="MF_00031">
    <property type="entry name" value="DNA_HJ_migration_RuvA"/>
    <property type="match status" value="1"/>
</dbReference>
<evidence type="ECO:0000256" key="2">
    <source>
        <dbReference type="ARBA" id="ARBA00022763"/>
    </source>
</evidence>
<dbReference type="GO" id="GO:0006281">
    <property type="term" value="P:DNA repair"/>
    <property type="evidence" value="ECO:0007669"/>
    <property type="project" value="UniProtKB-UniRule"/>
</dbReference>
<dbReference type="InterPro" id="IPR011114">
    <property type="entry name" value="RuvA_C"/>
</dbReference>
<dbReference type="GO" id="GO:0005737">
    <property type="term" value="C:cytoplasm"/>
    <property type="evidence" value="ECO:0007669"/>
    <property type="project" value="UniProtKB-SubCell"/>
</dbReference>
<organism evidence="8 9">
    <name type="scientific">Candidatus Coprenecus stercoravium</name>
    <dbReference type="NCBI Taxonomy" id="2840735"/>
    <lineage>
        <taxon>Bacteria</taxon>
        <taxon>Pseudomonadati</taxon>
        <taxon>Bacteroidota</taxon>
        <taxon>Bacteroidia</taxon>
        <taxon>Bacteroidales</taxon>
        <taxon>Rikenellaceae</taxon>
        <taxon>Rikenellaceae incertae sedis</taxon>
        <taxon>Candidatus Coprenecus</taxon>
    </lineage>
</organism>
<dbReference type="InterPro" id="IPR010994">
    <property type="entry name" value="RuvA_2-like"/>
</dbReference>
<dbReference type="NCBIfam" id="TIGR00084">
    <property type="entry name" value="ruvA"/>
    <property type="match status" value="1"/>
</dbReference>
<evidence type="ECO:0000259" key="7">
    <source>
        <dbReference type="SMART" id="SM00278"/>
    </source>
</evidence>
<dbReference type="GO" id="GO:0048476">
    <property type="term" value="C:Holliday junction resolvase complex"/>
    <property type="evidence" value="ECO:0007669"/>
    <property type="project" value="UniProtKB-UniRule"/>
</dbReference>
<comment type="subunit">
    <text evidence="6">Homotetramer. Forms an RuvA(8)-RuvB(12)-Holliday junction (HJ) complex. HJ DNA is sandwiched between 2 RuvA tetramers; dsDNA enters through RuvA and exits via RuvB. An RuvB hexamer assembles on each DNA strand where it exits the tetramer. Each RuvB hexamer is contacted by two RuvA subunits (via domain III) on 2 adjacent RuvB subunits; this complex drives branch migration. In the full resolvosome a probable DNA-RuvA(4)-RuvB(12)-RuvC(2) complex forms which resolves the HJ.</text>
</comment>
<reference evidence="8" key="1">
    <citation type="journal article" date="2021" name="PeerJ">
        <title>Extensive microbial diversity within the chicken gut microbiome revealed by metagenomics and culture.</title>
        <authorList>
            <person name="Gilroy R."/>
            <person name="Ravi A."/>
            <person name="Getino M."/>
            <person name="Pursley I."/>
            <person name="Horton D.L."/>
            <person name="Alikhan N.F."/>
            <person name="Baker D."/>
            <person name="Gharbi K."/>
            <person name="Hall N."/>
            <person name="Watson M."/>
            <person name="Adriaenssens E.M."/>
            <person name="Foster-Nyarko E."/>
            <person name="Jarju S."/>
            <person name="Secka A."/>
            <person name="Antonio M."/>
            <person name="Oren A."/>
            <person name="Chaudhuri R.R."/>
            <person name="La Ragione R."/>
            <person name="Hildebrand F."/>
            <person name="Pallen M.J."/>
        </authorList>
    </citation>
    <scope>NUCLEOTIDE SEQUENCE</scope>
    <source>
        <strain evidence="8">Gambia16-554</strain>
    </source>
</reference>
<dbReference type="SUPFAM" id="SSF50249">
    <property type="entry name" value="Nucleic acid-binding proteins"/>
    <property type="match status" value="1"/>
</dbReference>
<feature type="region of interest" description="Domain II" evidence="6">
    <location>
        <begin position="64"/>
        <end position="141"/>
    </location>
</feature>
<dbReference type="Gene3D" id="1.10.8.10">
    <property type="entry name" value="DNA helicase RuvA subunit, C-terminal domain"/>
    <property type="match status" value="1"/>
</dbReference>
<dbReference type="Pfam" id="PF01330">
    <property type="entry name" value="RuvA_N"/>
    <property type="match status" value="1"/>
</dbReference>
<dbReference type="SUPFAM" id="SSF46929">
    <property type="entry name" value="DNA helicase RuvA subunit, C-terminal domain"/>
    <property type="match status" value="1"/>
</dbReference>
<dbReference type="AlphaFoldDB" id="A0A9D2GNT1"/>
<comment type="domain">
    <text evidence="6">Has three domains with a flexible linker between the domains II and III and assumes an 'L' shape. Domain III is highly mobile and contacts RuvB.</text>
</comment>
<dbReference type="EMBL" id="DXAW01000061">
    <property type="protein sequence ID" value="HIZ85482.1"/>
    <property type="molecule type" value="Genomic_DNA"/>
</dbReference>
<dbReference type="Gene3D" id="1.10.150.20">
    <property type="entry name" value="5' to 3' exonuclease, C-terminal subdomain"/>
    <property type="match status" value="1"/>
</dbReference>
<evidence type="ECO:0000256" key="4">
    <source>
        <dbReference type="ARBA" id="ARBA00023172"/>
    </source>
</evidence>
<dbReference type="Pfam" id="PF14520">
    <property type="entry name" value="HHH_5"/>
    <property type="match status" value="1"/>
</dbReference>
<dbReference type="InterPro" id="IPR012340">
    <property type="entry name" value="NA-bd_OB-fold"/>
</dbReference>
<evidence type="ECO:0000256" key="6">
    <source>
        <dbReference type="HAMAP-Rule" id="MF_00031"/>
    </source>
</evidence>
<dbReference type="GO" id="GO:0000400">
    <property type="term" value="F:four-way junction DNA binding"/>
    <property type="evidence" value="ECO:0007669"/>
    <property type="project" value="UniProtKB-UniRule"/>
</dbReference>
<dbReference type="Proteomes" id="UP000824115">
    <property type="component" value="Unassembled WGS sequence"/>
</dbReference>
<name>A0A9D2GNT1_9BACT</name>
<protein>
    <recommendedName>
        <fullName evidence="6">Holliday junction branch migration complex subunit RuvA</fullName>
    </recommendedName>
</protein>
<dbReference type="Gene3D" id="2.40.50.140">
    <property type="entry name" value="Nucleic acid-binding proteins"/>
    <property type="match status" value="1"/>
</dbReference>
<feature type="region of interest" description="Domain III" evidence="6">
    <location>
        <begin position="150"/>
        <end position="194"/>
    </location>
</feature>
<dbReference type="GO" id="GO:0009378">
    <property type="term" value="F:four-way junction helicase activity"/>
    <property type="evidence" value="ECO:0007669"/>
    <property type="project" value="InterPro"/>
</dbReference>
<evidence type="ECO:0000256" key="3">
    <source>
        <dbReference type="ARBA" id="ARBA00023125"/>
    </source>
</evidence>
<gene>
    <name evidence="6 8" type="primary">ruvA</name>
    <name evidence="8" type="ORF">IAC04_03220</name>
</gene>
<comment type="caution">
    <text evidence="6">Lacks conserved residue(s) required for the propagation of feature annotation.</text>
</comment>
<evidence type="ECO:0000313" key="9">
    <source>
        <dbReference type="Proteomes" id="UP000824115"/>
    </source>
</evidence>
<dbReference type="CDD" id="cd14332">
    <property type="entry name" value="UBA_RuvA_C"/>
    <property type="match status" value="1"/>
</dbReference>
<dbReference type="InterPro" id="IPR000085">
    <property type="entry name" value="RuvA"/>
</dbReference>